<proteinExistence type="predicted"/>
<organism evidence="1 2">
    <name type="scientific">Golovinomyces cichoracearum</name>
    <dbReference type="NCBI Taxonomy" id="62708"/>
    <lineage>
        <taxon>Eukaryota</taxon>
        <taxon>Fungi</taxon>
        <taxon>Dikarya</taxon>
        <taxon>Ascomycota</taxon>
        <taxon>Pezizomycotina</taxon>
        <taxon>Leotiomycetes</taxon>
        <taxon>Erysiphales</taxon>
        <taxon>Erysiphaceae</taxon>
        <taxon>Golovinomyces</taxon>
    </lineage>
</organism>
<dbReference type="EMBL" id="MCBS01024867">
    <property type="protein sequence ID" value="RKF72317.1"/>
    <property type="molecule type" value="Genomic_DNA"/>
</dbReference>
<name>A0A420ICR0_9PEZI</name>
<evidence type="ECO:0000313" key="1">
    <source>
        <dbReference type="EMBL" id="RKF72317.1"/>
    </source>
</evidence>
<comment type="caution">
    <text evidence="1">The sequence shown here is derived from an EMBL/GenBank/DDBJ whole genome shotgun (WGS) entry which is preliminary data.</text>
</comment>
<dbReference type="Proteomes" id="UP000285326">
    <property type="component" value="Unassembled WGS sequence"/>
</dbReference>
<accession>A0A420ICR0</accession>
<gene>
    <name evidence="1" type="ORF">GcM1_248066</name>
</gene>
<evidence type="ECO:0000313" key="2">
    <source>
        <dbReference type="Proteomes" id="UP000285326"/>
    </source>
</evidence>
<protein>
    <submittedName>
        <fullName evidence="1">Uncharacterized protein</fullName>
    </submittedName>
</protein>
<sequence length="100" mass="11243">MPDPPTILLPPMKMTLFNHLHPDHPKHQEKFFDQRLAEVKGTLNTFYGTLDTITVPDPELCKALEKAIAGLLNEVQAILWGQLNKAATDLTVLTRQLEKA</sequence>
<reference evidence="1 2" key="1">
    <citation type="journal article" date="2018" name="BMC Genomics">
        <title>Comparative genome analyses reveal sequence features reflecting distinct modes of host-adaptation between dicot and monocot powdery mildew.</title>
        <authorList>
            <person name="Wu Y."/>
            <person name="Ma X."/>
            <person name="Pan Z."/>
            <person name="Kale S.D."/>
            <person name="Song Y."/>
            <person name="King H."/>
            <person name="Zhang Q."/>
            <person name="Presley C."/>
            <person name="Deng X."/>
            <person name="Wei C.I."/>
            <person name="Xiao S."/>
        </authorList>
    </citation>
    <scope>NUCLEOTIDE SEQUENCE [LARGE SCALE GENOMIC DNA]</scope>
    <source>
        <strain evidence="1">UMSG1</strain>
    </source>
</reference>
<dbReference type="AlphaFoldDB" id="A0A420ICR0"/>